<evidence type="ECO:0000256" key="4">
    <source>
        <dbReference type="ARBA" id="ARBA00023319"/>
    </source>
</evidence>
<dbReference type="Pfam" id="PF07679">
    <property type="entry name" value="I-set"/>
    <property type="match status" value="1"/>
</dbReference>
<gene>
    <name evidence="6" type="ORF">Q5P01_011460</name>
</gene>
<dbReference type="PROSITE" id="PS50835">
    <property type="entry name" value="IG_LIKE"/>
    <property type="match status" value="3"/>
</dbReference>
<dbReference type="Proteomes" id="UP001187415">
    <property type="component" value="Unassembled WGS sequence"/>
</dbReference>
<protein>
    <recommendedName>
        <fullName evidence="5">Ig-like domain-containing protein</fullName>
    </recommendedName>
</protein>
<keyword evidence="2" id="KW-1015">Disulfide bond</keyword>
<evidence type="ECO:0000313" key="7">
    <source>
        <dbReference type="Proteomes" id="UP001187415"/>
    </source>
</evidence>
<keyword evidence="4" id="KW-0393">Immunoglobulin domain</keyword>
<sequence>MKTAVKDFVILGIISDIIGPGYEDRISFDRTTGSLELRSLTLSDDGEYRVIITPDGGQQLTGSTRLEILVPVSNVKVTVSNVDLVEFNSSVRLSCSSSGSSLSFLWLNGSSEVTDSDRVQLTDGNTNLTIVTVTRYDQGPFRCHVFNAVSDGTSEPVKLSISLPVSNVKVTVSNVDLVEFNSSVRLSCSSSGSSLSFLWLNGSSEVTDSDRVQLTDGNTNLTIFTVTRYQGPFRCQCSMLSNNGTSQPVKLSISLAASNVKVTVSNVDLVEFNSSVRLSFSSSGSSLSFLWLNGSSEVTASDRVQLTDGNTNLTIVNVTRYDQGPFRCKVSNAVSDGTSEPVKLSISCQVNGWGKKCERRGGSGKWFSSESRSRKSIKKLLRPVVAALDLQGPDWRLGRRPVAAPKPLSDWSGRTDWRRWLILSDCMTGGRVGAWQRQQKPFGSLVLTAETIWVPSWRPVLT</sequence>
<dbReference type="InterPro" id="IPR052598">
    <property type="entry name" value="IgSF_CEA-related"/>
</dbReference>
<dbReference type="SMART" id="SM00409">
    <property type="entry name" value="IG"/>
    <property type="match status" value="3"/>
</dbReference>
<dbReference type="InterPro" id="IPR013151">
    <property type="entry name" value="Immunoglobulin_dom"/>
</dbReference>
<dbReference type="AlphaFoldDB" id="A0AA88MTT1"/>
<evidence type="ECO:0000256" key="3">
    <source>
        <dbReference type="ARBA" id="ARBA00023180"/>
    </source>
</evidence>
<feature type="domain" description="Ig-like" evidence="5">
    <location>
        <begin position="164"/>
        <end position="252"/>
    </location>
</feature>
<dbReference type="PANTHER" id="PTHR44337">
    <property type="entry name" value="CARCINOEMBRYONIC ANTIGEN-RELATED CELL ADHESION MOLECULE 8"/>
    <property type="match status" value="1"/>
</dbReference>
<dbReference type="InterPro" id="IPR013783">
    <property type="entry name" value="Ig-like_fold"/>
</dbReference>
<feature type="domain" description="Ig-like" evidence="5">
    <location>
        <begin position="71"/>
        <end position="160"/>
    </location>
</feature>
<organism evidence="6 7">
    <name type="scientific">Channa striata</name>
    <name type="common">Snakehead murrel</name>
    <name type="synonym">Ophicephalus striatus</name>
    <dbReference type="NCBI Taxonomy" id="64152"/>
    <lineage>
        <taxon>Eukaryota</taxon>
        <taxon>Metazoa</taxon>
        <taxon>Chordata</taxon>
        <taxon>Craniata</taxon>
        <taxon>Vertebrata</taxon>
        <taxon>Euteleostomi</taxon>
        <taxon>Actinopterygii</taxon>
        <taxon>Neopterygii</taxon>
        <taxon>Teleostei</taxon>
        <taxon>Neoteleostei</taxon>
        <taxon>Acanthomorphata</taxon>
        <taxon>Anabantaria</taxon>
        <taxon>Anabantiformes</taxon>
        <taxon>Channoidei</taxon>
        <taxon>Channidae</taxon>
        <taxon>Channa</taxon>
    </lineage>
</organism>
<evidence type="ECO:0000256" key="1">
    <source>
        <dbReference type="ARBA" id="ARBA00022729"/>
    </source>
</evidence>
<comment type="caution">
    <text evidence="6">The sequence shown here is derived from an EMBL/GenBank/DDBJ whole genome shotgun (WGS) entry which is preliminary data.</text>
</comment>
<dbReference type="InterPro" id="IPR036179">
    <property type="entry name" value="Ig-like_dom_sf"/>
</dbReference>
<name>A0AA88MTT1_CHASR</name>
<keyword evidence="7" id="KW-1185">Reference proteome</keyword>
<dbReference type="PANTHER" id="PTHR44337:SF20">
    <property type="entry name" value="CARCINOEMBRYONIC ANTIGEN-RELATED CELL ADHESION MOLECULE 5-RELATED"/>
    <property type="match status" value="1"/>
</dbReference>
<keyword evidence="3" id="KW-0325">Glycoprotein</keyword>
<evidence type="ECO:0000259" key="5">
    <source>
        <dbReference type="PROSITE" id="PS50835"/>
    </source>
</evidence>
<feature type="domain" description="Ig-like" evidence="5">
    <location>
        <begin position="273"/>
        <end position="345"/>
    </location>
</feature>
<dbReference type="InterPro" id="IPR003599">
    <property type="entry name" value="Ig_sub"/>
</dbReference>
<dbReference type="SUPFAM" id="SSF48726">
    <property type="entry name" value="Immunoglobulin"/>
    <property type="match status" value="4"/>
</dbReference>
<dbReference type="InterPro" id="IPR013098">
    <property type="entry name" value="Ig_I-set"/>
</dbReference>
<proteinExistence type="predicted"/>
<evidence type="ECO:0000313" key="6">
    <source>
        <dbReference type="EMBL" id="KAK2844801.1"/>
    </source>
</evidence>
<dbReference type="EMBL" id="JAUPFM010000008">
    <property type="protein sequence ID" value="KAK2844801.1"/>
    <property type="molecule type" value="Genomic_DNA"/>
</dbReference>
<dbReference type="Pfam" id="PF00047">
    <property type="entry name" value="ig"/>
    <property type="match status" value="1"/>
</dbReference>
<reference evidence="6" key="1">
    <citation type="submission" date="2023-07" db="EMBL/GenBank/DDBJ databases">
        <title>Chromosome-level Genome Assembly of Striped Snakehead (Channa striata).</title>
        <authorList>
            <person name="Liu H."/>
        </authorList>
    </citation>
    <scope>NUCLEOTIDE SEQUENCE</scope>
    <source>
        <strain evidence="6">Gz</strain>
        <tissue evidence="6">Muscle</tissue>
    </source>
</reference>
<dbReference type="Gene3D" id="2.60.40.10">
    <property type="entry name" value="Immunoglobulins"/>
    <property type="match status" value="4"/>
</dbReference>
<evidence type="ECO:0000256" key="2">
    <source>
        <dbReference type="ARBA" id="ARBA00023157"/>
    </source>
</evidence>
<keyword evidence="1" id="KW-0732">Signal</keyword>
<accession>A0AA88MTT1</accession>
<dbReference type="InterPro" id="IPR007110">
    <property type="entry name" value="Ig-like_dom"/>
</dbReference>